<dbReference type="GeneID" id="54576611"/>
<sequence>HKDLFDVIELIKSNSNTSRSELTRAYFATRTDSRGGVPDAFDQHRAFNLAVSVLCMVNCTVSNLSFDVPSSENVPCPWREELPFSQFISEAFPTSDHPYFGTGESMAKSADIAIAAKCLQKWARLRFEATSDLRNHLRLDQRKGVVQIFHHTSVLKENLLVSLENARGNIPRALALETLDTIHKILFPPDPKSHALLATLVSRHGFDDDCLRYEFAQYRRDDESEGSYAYFGARLAELYDEVQNPTPRGRFHVWLERRSGARYMMMATMIGVFIAIIIGILGLGVASFQAWISYQQWKHPVSSGTR</sequence>
<dbReference type="Proteomes" id="UP000800094">
    <property type="component" value="Unassembled WGS sequence"/>
</dbReference>
<reference evidence="2" key="1">
    <citation type="journal article" date="2020" name="Stud. Mycol.">
        <title>101 Dothideomycetes genomes: a test case for predicting lifestyles and emergence of pathogens.</title>
        <authorList>
            <person name="Haridas S."/>
            <person name="Albert R."/>
            <person name="Binder M."/>
            <person name="Bloem J."/>
            <person name="Labutti K."/>
            <person name="Salamov A."/>
            <person name="Andreopoulos B."/>
            <person name="Baker S."/>
            <person name="Barry K."/>
            <person name="Bills G."/>
            <person name="Bluhm B."/>
            <person name="Cannon C."/>
            <person name="Castanera R."/>
            <person name="Culley D."/>
            <person name="Daum C."/>
            <person name="Ezra D."/>
            <person name="Gonzalez J."/>
            <person name="Henrissat B."/>
            <person name="Kuo A."/>
            <person name="Liang C."/>
            <person name="Lipzen A."/>
            <person name="Lutzoni F."/>
            <person name="Magnuson J."/>
            <person name="Mondo S."/>
            <person name="Nolan M."/>
            <person name="Ohm R."/>
            <person name="Pangilinan J."/>
            <person name="Park H.-J."/>
            <person name="Ramirez L."/>
            <person name="Alfaro M."/>
            <person name="Sun H."/>
            <person name="Tritt A."/>
            <person name="Yoshinaga Y."/>
            <person name="Zwiers L.-H."/>
            <person name="Turgeon B."/>
            <person name="Goodwin S."/>
            <person name="Spatafora J."/>
            <person name="Crous P."/>
            <person name="Grigoriev I."/>
        </authorList>
    </citation>
    <scope>NUCLEOTIDE SEQUENCE</scope>
    <source>
        <strain evidence="2">CBS 122368</strain>
    </source>
</reference>
<keyword evidence="1" id="KW-1133">Transmembrane helix</keyword>
<feature type="non-terminal residue" evidence="2">
    <location>
        <position position="1"/>
    </location>
</feature>
<dbReference type="OrthoDB" id="5428890at2759"/>
<evidence type="ECO:0000313" key="3">
    <source>
        <dbReference type="Proteomes" id="UP000800094"/>
    </source>
</evidence>
<proteinExistence type="predicted"/>
<evidence type="ECO:0000313" key="2">
    <source>
        <dbReference type="EMBL" id="KAF2253935.1"/>
    </source>
</evidence>
<dbReference type="AlphaFoldDB" id="A0A6A6ITS5"/>
<keyword evidence="3" id="KW-1185">Reference proteome</keyword>
<dbReference type="RefSeq" id="XP_033688939.1">
    <property type="nucleotide sequence ID" value="XM_033823281.1"/>
</dbReference>
<gene>
    <name evidence="2" type="ORF">BU26DRAFT_419040</name>
</gene>
<organism evidence="2 3">
    <name type="scientific">Trematosphaeria pertusa</name>
    <dbReference type="NCBI Taxonomy" id="390896"/>
    <lineage>
        <taxon>Eukaryota</taxon>
        <taxon>Fungi</taxon>
        <taxon>Dikarya</taxon>
        <taxon>Ascomycota</taxon>
        <taxon>Pezizomycotina</taxon>
        <taxon>Dothideomycetes</taxon>
        <taxon>Pleosporomycetidae</taxon>
        <taxon>Pleosporales</taxon>
        <taxon>Massarineae</taxon>
        <taxon>Trematosphaeriaceae</taxon>
        <taxon>Trematosphaeria</taxon>
    </lineage>
</organism>
<name>A0A6A6ITS5_9PLEO</name>
<keyword evidence="1" id="KW-0472">Membrane</keyword>
<dbReference type="EMBL" id="ML987191">
    <property type="protein sequence ID" value="KAF2253935.1"/>
    <property type="molecule type" value="Genomic_DNA"/>
</dbReference>
<keyword evidence="1" id="KW-0812">Transmembrane</keyword>
<feature type="transmembrane region" description="Helical" evidence="1">
    <location>
        <begin position="267"/>
        <end position="292"/>
    </location>
</feature>
<accession>A0A6A6ITS5</accession>
<evidence type="ECO:0000256" key="1">
    <source>
        <dbReference type="SAM" id="Phobius"/>
    </source>
</evidence>
<protein>
    <submittedName>
        <fullName evidence="2">Uncharacterized protein</fullName>
    </submittedName>
</protein>